<feature type="compositionally biased region" description="Low complexity" evidence="10">
    <location>
        <begin position="521"/>
        <end position="557"/>
    </location>
</feature>
<feature type="compositionally biased region" description="Basic and acidic residues" evidence="10">
    <location>
        <begin position="85"/>
        <end position="97"/>
    </location>
</feature>
<evidence type="ECO:0000256" key="7">
    <source>
        <dbReference type="ARBA" id="ARBA00023242"/>
    </source>
</evidence>
<feature type="binding site" evidence="9">
    <location>
        <position position="501"/>
    </location>
    <ligand>
        <name>ATP</name>
        <dbReference type="ChEBI" id="CHEBI:30616"/>
    </ligand>
</feature>
<evidence type="ECO:0000256" key="5">
    <source>
        <dbReference type="ARBA" id="ARBA00022840"/>
    </source>
</evidence>
<dbReference type="InterPro" id="IPR027417">
    <property type="entry name" value="P-loop_NTPase"/>
</dbReference>
<dbReference type="Proteomes" id="UP001489004">
    <property type="component" value="Unassembled WGS sequence"/>
</dbReference>
<feature type="region of interest" description="Disordered" evidence="10">
    <location>
        <begin position="519"/>
        <end position="571"/>
    </location>
</feature>
<dbReference type="GO" id="GO:0006221">
    <property type="term" value="P:pyrimidine nucleotide biosynthetic process"/>
    <property type="evidence" value="ECO:0007669"/>
    <property type="project" value="UniProtKB-UniRule"/>
</dbReference>
<accession>A0AAW1PTX8</accession>
<keyword evidence="4 9" id="KW-0418">Kinase</keyword>
<evidence type="ECO:0000256" key="2">
    <source>
        <dbReference type="ARBA" id="ARBA00022679"/>
    </source>
</evidence>
<dbReference type="GO" id="GO:0009123">
    <property type="term" value="P:nucleoside monophosphate metabolic process"/>
    <property type="evidence" value="ECO:0007669"/>
    <property type="project" value="UniProtKB-ARBA"/>
</dbReference>
<comment type="catalytic activity">
    <reaction evidence="9">
        <text>CMP + ATP = CDP + ADP</text>
        <dbReference type="Rhea" id="RHEA:11600"/>
        <dbReference type="ChEBI" id="CHEBI:30616"/>
        <dbReference type="ChEBI" id="CHEBI:58069"/>
        <dbReference type="ChEBI" id="CHEBI:60377"/>
        <dbReference type="ChEBI" id="CHEBI:456216"/>
        <dbReference type="EC" id="2.7.4.14"/>
    </reaction>
</comment>
<keyword evidence="5 9" id="KW-0067">ATP-binding</keyword>
<dbReference type="InterPro" id="IPR006266">
    <property type="entry name" value="UMP_CMP_kinase"/>
</dbReference>
<comment type="domain">
    <text evidence="9">Consists of three domains, a large central CORE domain and two small peripheral domains, NMPbind and LID, which undergo movements during catalysis. The LID domain closes over the site of phosphoryl transfer upon ATP binding. Assembling and dissambling the active center during each catalytic cycle provides an effective means to prevent ATP hydrolysis.</text>
</comment>
<evidence type="ECO:0000256" key="6">
    <source>
        <dbReference type="ARBA" id="ARBA00022975"/>
    </source>
</evidence>
<dbReference type="Gene3D" id="3.40.50.300">
    <property type="entry name" value="P-loop containing nucleotide triphosphate hydrolases"/>
    <property type="match status" value="2"/>
</dbReference>
<comment type="catalytic activity">
    <reaction evidence="9">
        <text>dCMP + ATP = dCDP + ADP</text>
        <dbReference type="Rhea" id="RHEA:25094"/>
        <dbReference type="ChEBI" id="CHEBI:30616"/>
        <dbReference type="ChEBI" id="CHEBI:57566"/>
        <dbReference type="ChEBI" id="CHEBI:58593"/>
        <dbReference type="ChEBI" id="CHEBI:456216"/>
        <dbReference type="EC" id="2.7.4.14"/>
    </reaction>
</comment>
<dbReference type="CDD" id="cd01428">
    <property type="entry name" value="ADK"/>
    <property type="match status" value="2"/>
</dbReference>
<evidence type="ECO:0000313" key="11">
    <source>
        <dbReference type="EMBL" id="KAK9811876.1"/>
    </source>
</evidence>
<dbReference type="SUPFAM" id="SSF52540">
    <property type="entry name" value="P-loop containing nucleoside triphosphate hydrolases"/>
    <property type="match status" value="2"/>
</dbReference>
<dbReference type="HAMAP" id="MF_03172">
    <property type="entry name" value="Adenylate_kinase_UMP_CMP_kin"/>
    <property type="match status" value="1"/>
</dbReference>
<name>A0AAW1PTX8_9CHLO</name>
<dbReference type="InterPro" id="IPR033690">
    <property type="entry name" value="Adenylat_kinase_CS"/>
</dbReference>
<comment type="cofactor">
    <cofactor evidence="9">
        <name>Mg(2+)</name>
        <dbReference type="ChEBI" id="CHEBI:18420"/>
    </cofactor>
    <text evidence="9">Binds 1 Mg(2+) ion per monomer.</text>
</comment>
<comment type="caution">
    <text evidence="9">Lacks conserved residue(s) required for the propagation of feature annotation.</text>
</comment>
<comment type="subunit">
    <text evidence="9">Monomer.</text>
</comment>
<sequence>MGCGASKPQRDTVEAPEETKVVQEVGSAAPEAAVAVADGKATCTSKEVQAGTPEPTPAVTAHHGNAASTQQSNGTAEPVTVSHAVPDRPTEAPHHSNGDAAPPHKSGQAARQAEELVVPEESGNLPQDARIIFVLGGPGSGKGTQCERIVKKYGFKHLAAGDLLRDEVKSGSEVGQKLEATMKEGGLVPTQVTITLLKNAMLRSGKSEFLIDGFPRALDQAKDFERDVKPCERVLFFECPLDTMKERLLERGKTSGRSDDNEETIVKRFKTFQESSMPVVDHFEGKVHKISAVPPPDQVFKEVEAILDGAKSEESAAPESVSVPEEPGSLPADTRIIFVLGGPGSGKGTQCERIVAKYGYQHLSAGDLLRDEVKSGSRAGKDLESIMKEGRLVPKEVTITLLKNAMIRSGKREFLIDGFPRALDQAHTFEEQIRPCETIMFFDCPAETMEERLLNRGKTSGRSDDNAETIKKRFVTFQEMSLPVIEHYEKLGKVHRLSAVPPPDQVFAEVQRVLDELQSQAAGTQHAAAHNHAAHHAAATPAAEGGQLEEAAAGAHSKAAHNEPAAGIVRPQDFAEITPASPLALA</sequence>
<evidence type="ECO:0000256" key="4">
    <source>
        <dbReference type="ARBA" id="ARBA00022777"/>
    </source>
</evidence>
<feature type="region of interest" description="Disordered" evidence="10">
    <location>
        <begin position="1"/>
        <end position="27"/>
    </location>
</feature>
<dbReference type="GO" id="GO:0016776">
    <property type="term" value="F:phosphotransferase activity, phosphate group as acceptor"/>
    <property type="evidence" value="ECO:0007669"/>
    <property type="project" value="InterPro"/>
</dbReference>
<comment type="similarity">
    <text evidence="9">Belongs to the adenylate kinase family. UMP-CMP kinase subfamily.</text>
</comment>
<dbReference type="GO" id="GO:0005737">
    <property type="term" value="C:cytoplasm"/>
    <property type="evidence" value="ECO:0007669"/>
    <property type="project" value="UniProtKB-SubCell"/>
</dbReference>
<keyword evidence="2 9" id="KW-0808">Transferase</keyword>
<dbReference type="GO" id="GO:0005524">
    <property type="term" value="F:ATP binding"/>
    <property type="evidence" value="ECO:0007669"/>
    <property type="project" value="UniProtKB-KW"/>
</dbReference>
<keyword evidence="3 9" id="KW-0547">Nucleotide-binding</keyword>
<keyword evidence="6 9" id="KW-0665">Pyrimidine biosynthesis</keyword>
<feature type="binding site" evidence="9">
    <location>
        <position position="456"/>
    </location>
    <ligand>
        <name>ATP</name>
        <dbReference type="ChEBI" id="CHEBI:30616"/>
    </ligand>
</feature>
<evidence type="ECO:0000256" key="9">
    <source>
        <dbReference type="HAMAP-Rule" id="MF_03172"/>
    </source>
</evidence>
<dbReference type="GO" id="GO:0006207">
    <property type="term" value="P:'de novo' pyrimidine nucleobase biosynthetic process"/>
    <property type="evidence" value="ECO:0007669"/>
    <property type="project" value="InterPro"/>
</dbReference>
<evidence type="ECO:0000256" key="10">
    <source>
        <dbReference type="SAM" id="MobiDB-lite"/>
    </source>
</evidence>
<dbReference type="GO" id="GO:0005634">
    <property type="term" value="C:nucleus"/>
    <property type="evidence" value="ECO:0007669"/>
    <property type="project" value="UniProtKB-SubCell"/>
</dbReference>
<keyword evidence="1 9" id="KW-0963">Cytoplasm</keyword>
<dbReference type="PANTHER" id="PTHR23359">
    <property type="entry name" value="NUCLEOTIDE KINASE"/>
    <property type="match status" value="1"/>
</dbReference>
<dbReference type="HAMAP" id="MF_00235">
    <property type="entry name" value="Adenylate_kinase_Adk"/>
    <property type="match status" value="2"/>
</dbReference>
<feature type="region of interest" description="Disordered" evidence="10">
    <location>
        <begin position="39"/>
        <end position="120"/>
    </location>
</feature>
<reference evidence="11 12" key="1">
    <citation type="journal article" date="2024" name="Nat. Commun.">
        <title>Phylogenomics reveals the evolutionary origins of lichenization in chlorophyte algae.</title>
        <authorList>
            <person name="Puginier C."/>
            <person name="Libourel C."/>
            <person name="Otte J."/>
            <person name="Skaloud P."/>
            <person name="Haon M."/>
            <person name="Grisel S."/>
            <person name="Petersen M."/>
            <person name="Berrin J.G."/>
            <person name="Delaux P.M."/>
            <person name="Dal Grande F."/>
            <person name="Keller J."/>
        </authorList>
    </citation>
    <scope>NUCLEOTIDE SEQUENCE [LARGE SCALE GENOMIC DNA]</scope>
    <source>
        <strain evidence="11 12">SAG 2043</strain>
    </source>
</reference>
<comment type="caution">
    <text evidence="11">The sequence shown here is derived from an EMBL/GenBank/DDBJ whole genome shotgun (WGS) entry which is preliminary data.</text>
</comment>
<feature type="binding site" evidence="9">
    <location>
        <position position="462"/>
    </location>
    <ligand>
        <name>a ribonucleoside 5'-phosphate</name>
        <dbReference type="ChEBI" id="CHEBI:58043"/>
    </ligand>
</feature>
<feature type="binding site" evidence="9">
    <location>
        <position position="370"/>
    </location>
    <ligand>
        <name>a ribonucleoside 5'-phosphate</name>
        <dbReference type="ChEBI" id="CHEBI:58043"/>
    </ligand>
</feature>
<comment type="catalytic activity">
    <reaction evidence="8 9">
        <text>UMP + ATP = UDP + ADP</text>
        <dbReference type="Rhea" id="RHEA:24400"/>
        <dbReference type="ChEBI" id="CHEBI:30616"/>
        <dbReference type="ChEBI" id="CHEBI:57865"/>
        <dbReference type="ChEBI" id="CHEBI:58223"/>
        <dbReference type="ChEBI" id="CHEBI:456216"/>
        <dbReference type="EC" id="2.7.4.14"/>
    </reaction>
</comment>
<dbReference type="InterPro" id="IPR000850">
    <property type="entry name" value="Adenylat/UMP-CMP_kin"/>
</dbReference>
<protein>
    <recommendedName>
        <fullName evidence="9">UMP-CMP kinase</fullName>
        <ecNumber evidence="9">2.7.4.14</ecNumber>
    </recommendedName>
    <alternativeName>
        <fullName evidence="9">Deoxycytidylate kinase</fullName>
        <shortName evidence="9">CK</shortName>
        <shortName evidence="9">dCMP kinase</shortName>
    </alternativeName>
    <alternativeName>
        <fullName evidence="9">Uridine monophosphate/cytidine monophosphate kinase</fullName>
        <shortName evidence="9">UMP/CMP kinase</shortName>
        <shortName evidence="9">UMP/CMPK</shortName>
    </alternativeName>
</protein>
<feature type="binding site" evidence="9">
    <location>
        <begin position="418"/>
        <end position="421"/>
    </location>
    <ligand>
        <name>a ribonucleoside 5'-phosphate</name>
        <dbReference type="ChEBI" id="CHEBI:58043"/>
    </ligand>
</feature>
<dbReference type="PRINTS" id="PR00094">
    <property type="entry name" value="ADENYLTKNASE"/>
</dbReference>
<comment type="function">
    <text evidence="9">Catalyzes the phosphorylation of pyrimidine nucleoside monophosphates at the expense of ATP. Plays an important role in de novo pyrimidine nucleotide biosynthesis. Has preference for UMP and CMP as phosphate acceptors.</text>
</comment>
<keyword evidence="7 9" id="KW-0539">Nucleus</keyword>
<feature type="compositionally biased region" description="Polar residues" evidence="10">
    <location>
        <begin position="66"/>
        <end position="75"/>
    </location>
</feature>
<feature type="region of interest" description="LID" evidence="9">
    <location>
        <begin position="455"/>
        <end position="465"/>
    </location>
</feature>
<dbReference type="GO" id="GO:0019205">
    <property type="term" value="F:nucleobase-containing compound kinase activity"/>
    <property type="evidence" value="ECO:0007669"/>
    <property type="project" value="InterPro"/>
</dbReference>
<feature type="binding site" evidence="9">
    <location>
        <position position="473"/>
    </location>
    <ligand>
        <name>a ribonucleoside 5'-phosphate</name>
        <dbReference type="ChEBI" id="CHEBI:58043"/>
    </ligand>
</feature>
<feature type="binding site" evidence="9">
    <location>
        <begin position="391"/>
        <end position="393"/>
    </location>
    <ligand>
        <name>a ribonucleoside 5'-phosphate</name>
        <dbReference type="ChEBI" id="CHEBI:58043"/>
    </ligand>
</feature>
<dbReference type="EMBL" id="JALJOR010000009">
    <property type="protein sequence ID" value="KAK9811876.1"/>
    <property type="molecule type" value="Genomic_DNA"/>
</dbReference>
<dbReference type="PROSITE" id="PS00113">
    <property type="entry name" value="ADENYLATE_KINASE"/>
    <property type="match status" value="2"/>
</dbReference>
<keyword evidence="12" id="KW-1185">Reference proteome</keyword>
<evidence type="ECO:0000256" key="8">
    <source>
        <dbReference type="ARBA" id="ARBA00048116"/>
    </source>
</evidence>
<dbReference type="AlphaFoldDB" id="A0AAW1PTX8"/>
<proteinExistence type="inferred from homology"/>
<dbReference type="NCBIfam" id="TIGR01359">
    <property type="entry name" value="UMP_CMP_kin_fam"/>
    <property type="match status" value="2"/>
</dbReference>
<feature type="binding site" evidence="9">
    <location>
        <begin position="344"/>
        <end position="349"/>
    </location>
    <ligand>
        <name>ATP</name>
        <dbReference type="ChEBI" id="CHEBI:30616"/>
    </ligand>
</feature>
<dbReference type="EC" id="2.7.4.14" evidence="9"/>
<comment type="subcellular location">
    <subcellularLocation>
        <location evidence="9">Cytoplasm</location>
    </subcellularLocation>
    <subcellularLocation>
        <location evidence="9">Nucleus</location>
    </subcellularLocation>
</comment>
<evidence type="ECO:0000256" key="3">
    <source>
        <dbReference type="ARBA" id="ARBA00022741"/>
    </source>
</evidence>
<dbReference type="Pfam" id="PF00406">
    <property type="entry name" value="ADK"/>
    <property type="match status" value="2"/>
</dbReference>
<organism evidence="11 12">
    <name type="scientific">[Myrmecia] bisecta</name>
    <dbReference type="NCBI Taxonomy" id="41462"/>
    <lineage>
        <taxon>Eukaryota</taxon>
        <taxon>Viridiplantae</taxon>
        <taxon>Chlorophyta</taxon>
        <taxon>core chlorophytes</taxon>
        <taxon>Trebouxiophyceae</taxon>
        <taxon>Trebouxiales</taxon>
        <taxon>Trebouxiaceae</taxon>
        <taxon>Myrmecia</taxon>
    </lineage>
</organism>
<evidence type="ECO:0000313" key="12">
    <source>
        <dbReference type="Proteomes" id="UP001489004"/>
    </source>
</evidence>
<dbReference type="FunFam" id="3.40.50.300:FF:000315">
    <property type="entry name" value="Adenylate kinase 1"/>
    <property type="match status" value="2"/>
</dbReference>
<feature type="compositionally biased region" description="Basic and acidic residues" evidence="10">
    <location>
        <begin position="8"/>
        <end position="21"/>
    </location>
</feature>
<evidence type="ECO:0000256" key="1">
    <source>
        <dbReference type="ARBA" id="ARBA00022490"/>
    </source>
</evidence>
<gene>
    <name evidence="11" type="ORF">WJX72_011611</name>
</gene>